<comment type="caution">
    <text evidence="1">The sequence shown here is derived from an EMBL/GenBank/DDBJ whole genome shotgun (WGS) entry which is preliminary data.</text>
</comment>
<protein>
    <submittedName>
        <fullName evidence="1">Uncharacterized protein</fullName>
    </submittedName>
</protein>
<dbReference type="EMBL" id="QDFR01000003">
    <property type="protein sequence ID" value="PVE54270.1"/>
    <property type="molecule type" value="Genomic_DNA"/>
</dbReference>
<gene>
    <name evidence="1" type="ORF">DC430_13725</name>
</gene>
<reference evidence="1 2" key="1">
    <citation type="submission" date="2018-04" db="EMBL/GenBank/DDBJ databases">
        <authorList>
            <person name="Hagen T."/>
        </authorList>
    </citation>
    <scope>NUCLEOTIDE SEQUENCE [LARGE SCALE GENOMIC DNA]</scope>
    <source>
        <strain evidence="1 2">TPD7009</strain>
    </source>
</reference>
<dbReference type="Proteomes" id="UP000244335">
    <property type="component" value="Unassembled WGS sequence"/>
</dbReference>
<name>A0AA92H9B8_RHIRH</name>
<evidence type="ECO:0000313" key="1">
    <source>
        <dbReference type="EMBL" id="PVE54270.1"/>
    </source>
</evidence>
<dbReference type="AlphaFoldDB" id="A0AA92H9B8"/>
<evidence type="ECO:0000313" key="2">
    <source>
        <dbReference type="Proteomes" id="UP000244335"/>
    </source>
</evidence>
<accession>A0AA92H9B8</accession>
<sequence length="71" mass="7891">MILVASSAFTSSEVKLAIVDVESFEICVADKDEIMEVMNVSLTEWRLVAPICRLTLSPPTAIRHAQIKRNC</sequence>
<organism evidence="1 2">
    <name type="scientific">Rhizobium rhizogenes</name>
    <name type="common">Agrobacterium rhizogenes</name>
    <dbReference type="NCBI Taxonomy" id="359"/>
    <lineage>
        <taxon>Bacteria</taxon>
        <taxon>Pseudomonadati</taxon>
        <taxon>Pseudomonadota</taxon>
        <taxon>Alphaproteobacteria</taxon>
        <taxon>Hyphomicrobiales</taxon>
        <taxon>Rhizobiaceae</taxon>
        <taxon>Rhizobium/Agrobacterium group</taxon>
        <taxon>Rhizobium</taxon>
    </lineage>
</organism>
<proteinExistence type="predicted"/>